<accession>U5W2J0</accession>
<organism evidence="1 2">
    <name type="scientific">Actinoplanes friuliensis DSM 7358</name>
    <dbReference type="NCBI Taxonomy" id="1246995"/>
    <lineage>
        <taxon>Bacteria</taxon>
        <taxon>Bacillati</taxon>
        <taxon>Actinomycetota</taxon>
        <taxon>Actinomycetes</taxon>
        <taxon>Micromonosporales</taxon>
        <taxon>Micromonosporaceae</taxon>
        <taxon>Actinoplanes</taxon>
    </lineage>
</organism>
<protein>
    <submittedName>
        <fullName evidence="1">Extracellular repeat-containing protein, HAF family</fullName>
    </submittedName>
</protein>
<keyword evidence="2" id="KW-1185">Reference proteome</keyword>
<proteinExistence type="predicted"/>
<dbReference type="HOGENOM" id="CLU_803419_0_0_11"/>
<name>U5W2J0_9ACTN</name>
<dbReference type="NCBIfam" id="TIGR02913">
    <property type="entry name" value="HAF_rpt"/>
    <property type="match status" value="1"/>
</dbReference>
<sequence>MKGDLMQSRSPWYRIVAVFVAVAVSAVFVPQPAVAAPSWRLIDLGAGDDSEAIAINDLGHVVGNRNGTSFLLRDGRFTELGSLPGGYTRVSDINNRDEVVGWSFVDGDTIHGFLWRRGTMIDLGALPGGRDSQALAINDRSEIVGNADNGSALHGFVWRDGVLTDLGGDPVNDYSDAQDINNAGQIAGYWGAGNYSAVPVRWSRGERLQLSDELGGATGINGRGHVTGSFVVEGGGFSRGYLWRDGRFTAVDPPAGASFFIVQKLNNRDQVVGRSDLGGVVWQDGRARVLPKLGEAAEANDIDEQGRIAGYSTTAGPGFTTRAVLWVRQGFSFPGGR</sequence>
<dbReference type="InterPro" id="IPR014262">
    <property type="entry name" value="HAF_rpt"/>
</dbReference>
<evidence type="ECO:0000313" key="2">
    <source>
        <dbReference type="Proteomes" id="UP000017746"/>
    </source>
</evidence>
<dbReference type="PATRIC" id="fig|1246995.3.peg.3980"/>
<gene>
    <name evidence="1" type="ORF">AFR_19615</name>
</gene>
<evidence type="ECO:0000313" key="1">
    <source>
        <dbReference type="EMBL" id="AGZ42195.1"/>
    </source>
</evidence>
<dbReference type="EMBL" id="CP006272">
    <property type="protein sequence ID" value="AGZ42195.1"/>
    <property type="molecule type" value="Genomic_DNA"/>
</dbReference>
<dbReference type="eggNOG" id="COG5563">
    <property type="taxonomic scope" value="Bacteria"/>
</dbReference>
<dbReference type="AlphaFoldDB" id="U5W2J0"/>
<dbReference type="KEGG" id="afs:AFR_19615"/>
<reference evidence="1 2" key="1">
    <citation type="journal article" date="2014" name="J. Biotechnol.">
        <title>Complete genome sequence of the actinobacterium Actinoplanes friuliensis HAG 010964, producer of the lipopeptide antibiotic friulimycin.</title>
        <authorList>
            <person name="Ruckert C."/>
            <person name="Szczepanowski R."/>
            <person name="Albersmeier A."/>
            <person name="Goesmann A."/>
            <person name="Fischer N."/>
            <person name="Steinkamper A."/>
            <person name="Puhler A."/>
            <person name="Biener R."/>
            <person name="Schwartz D."/>
            <person name="Kalinowski J."/>
        </authorList>
    </citation>
    <scope>NUCLEOTIDE SEQUENCE [LARGE SCALE GENOMIC DNA]</scope>
    <source>
        <strain evidence="1 2">DSM 7358</strain>
    </source>
</reference>
<dbReference type="Proteomes" id="UP000017746">
    <property type="component" value="Chromosome"/>
</dbReference>
<dbReference type="STRING" id="1246995.AFR_19615"/>